<comment type="caution">
    <text evidence="2">The sequence shown here is derived from an EMBL/GenBank/DDBJ whole genome shotgun (WGS) entry which is preliminary data.</text>
</comment>
<accession>J9GYL9</accession>
<feature type="domain" description="DUF6562" evidence="1">
    <location>
        <begin position="193"/>
        <end position="310"/>
    </location>
</feature>
<evidence type="ECO:0000259" key="1">
    <source>
        <dbReference type="Pfam" id="PF20200"/>
    </source>
</evidence>
<proteinExistence type="predicted"/>
<dbReference type="EMBL" id="AMCI01001316">
    <property type="protein sequence ID" value="EJX05955.1"/>
    <property type="molecule type" value="Genomic_DNA"/>
</dbReference>
<dbReference type="Pfam" id="PF20200">
    <property type="entry name" value="DUF6562"/>
    <property type="match status" value="2"/>
</dbReference>
<organism evidence="2">
    <name type="scientific">gut metagenome</name>
    <dbReference type="NCBI Taxonomy" id="749906"/>
    <lineage>
        <taxon>unclassified sequences</taxon>
        <taxon>metagenomes</taxon>
        <taxon>organismal metagenomes</taxon>
    </lineage>
</organism>
<sequence length="310" mass="35495">MPAKIIWIWACSFLCLLNSCNQEEILIWAPQDVEATVHLLLPPSLSAEKEGAHPYLILSVFDPRKGKEVIRTNTNLFNLLKRNNTPFHPKEQSKLLEIEWGTLKLSMGDYILLSWIDYRRTPEASNYYNTSDLQRVTLKEVKGNGVKDAYAACTAVHINKVKDQLVNLTFHSPISIYRFLINTSSDKFLGKRLLLEHQGYYPIAYNVLEGRCTSAIHKPQWNQNIFQQGEGMIHLMEGIHFIDNNHPTTQQFNLYIGNTAGHLLYEAKQISVSLEPGKLTEKVLEENVFQDYTQNGIIDDEFSGDINIEI</sequence>
<reference evidence="2" key="1">
    <citation type="journal article" date="2012" name="PLoS ONE">
        <title>Gene sets for utilization of primary and secondary nutrition supplies in the distal gut of endangered iberian lynx.</title>
        <authorList>
            <person name="Alcaide M."/>
            <person name="Messina E."/>
            <person name="Richter M."/>
            <person name="Bargiela R."/>
            <person name="Peplies J."/>
            <person name="Huws S.A."/>
            <person name="Newbold C.J."/>
            <person name="Golyshin P.N."/>
            <person name="Simon M.A."/>
            <person name="Lopez G."/>
            <person name="Yakimov M.M."/>
            <person name="Ferrer M."/>
        </authorList>
    </citation>
    <scope>NUCLEOTIDE SEQUENCE</scope>
</reference>
<protein>
    <recommendedName>
        <fullName evidence="1">DUF6562 domain-containing protein</fullName>
    </recommendedName>
</protein>
<name>J9GYL9_9ZZZZ</name>
<gene>
    <name evidence="2" type="ORF">EVA_05939</name>
</gene>
<feature type="domain" description="DUF6562" evidence="1">
    <location>
        <begin position="102"/>
        <end position="165"/>
    </location>
</feature>
<dbReference type="InterPro" id="IPR046692">
    <property type="entry name" value="DUF6562"/>
</dbReference>
<evidence type="ECO:0000313" key="2">
    <source>
        <dbReference type="EMBL" id="EJX05955.1"/>
    </source>
</evidence>
<dbReference type="AlphaFoldDB" id="J9GYL9"/>